<gene>
    <name evidence="1" type="ORF">NCTC11157_01471</name>
</gene>
<protein>
    <submittedName>
        <fullName evidence="1">Uncharacterized protein</fullName>
    </submittedName>
</protein>
<accession>A0A379DZ55</accession>
<reference evidence="1 2" key="1">
    <citation type="submission" date="2018-06" db="EMBL/GenBank/DDBJ databases">
        <authorList>
            <consortium name="Pathogen Informatics"/>
            <person name="Doyle S."/>
        </authorList>
    </citation>
    <scope>NUCLEOTIDE SEQUENCE [LARGE SCALE GENOMIC DNA]</scope>
    <source>
        <strain evidence="1 2">NCTC11157</strain>
    </source>
</reference>
<evidence type="ECO:0000313" key="2">
    <source>
        <dbReference type="Proteomes" id="UP000254072"/>
    </source>
</evidence>
<dbReference type="RefSeq" id="WP_021669601.1">
    <property type="nucleotide sequence ID" value="NZ_UGTL01000001.1"/>
</dbReference>
<dbReference type="EMBL" id="UGTL01000001">
    <property type="protein sequence ID" value="SUB85736.1"/>
    <property type="molecule type" value="Genomic_DNA"/>
</dbReference>
<name>A0A379DZ55_9BACT</name>
<dbReference type="GeneID" id="91083882"/>
<evidence type="ECO:0000313" key="1">
    <source>
        <dbReference type="EMBL" id="SUB85736.1"/>
    </source>
</evidence>
<dbReference type="Proteomes" id="UP000254072">
    <property type="component" value="Unassembled WGS sequence"/>
</dbReference>
<dbReference type="AlphaFoldDB" id="A0A379DZ55"/>
<sequence length="42" mass="4974">MLKEEGINEVLKKVKETDVTAFQRYPFHRGSIRGTRNKHEET</sequence>
<organism evidence="1 2">
    <name type="scientific">Prevotella disiens</name>
    <dbReference type="NCBI Taxonomy" id="28130"/>
    <lineage>
        <taxon>Bacteria</taxon>
        <taxon>Pseudomonadati</taxon>
        <taxon>Bacteroidota</taxon>
        <taxon>Bacteroidia</taxon>
        <taxon>Bacteroidales</taxon>
        <taxon>Prevotellaceae</taxon>
        <taxon>Prevotella</taxon>
    </lineage>
</organism>
<proteinExistence type="predicted"/>